<sequence length="66" mass="6829">MKIIGYSFLWAIVFALLVSMCAILKEGRIDNGAPSDSDAVAGKIVSRSSAQPPTSKPISHAALGAV</sequence>
<keyword evidence="3" id="KW-1185">Reference proteome</keyword>
<accession>A0A3D8K7I0</accession>
<evidence type="ECO:0000313" key="2">
    <source>
        <dbReference type="EMBL" id="RDV00542.1"/>
    </source>
</evidence>
<organism evidence="2 3">
    <name type="scientific">Trinickia dinghuensis</name>
    <dbReference type="NCBI Taxonomy" id="2291023"/>
    <lineage>
        <taxon>Bacteria</taxon>
        <taxon>Pseudomonadati</taxon>
        <taxon>Pseudomonadota</taxon>
        <taxon>Betaproteobacteria</taxon>
        <taxon>Burkholderiales</taxon>
        <taxon>Burkholderiaceae</taxon>
        <taxon>Trinickia</taxon>
    </lineage>
</organism>
<name>A0A3D8K7I0_9BURK</name>
<dbReference type="Proteomes" id="UP000256838">
    <property type="component" value="Unassembled WGS sequence"/>
</dbReference>
<protein>
    <submittedName>
        <fullName evidence="2">Uncharacterized protein</fullName>
    </submittedName>
</protein>
<dbReference type="OrthoDB" id="9940666at2"/>
<reference evidence="2 3" key="1">
    <citation type="submission" date="2018-08" db="EMBL/GenBank/DDBJ databases">
        <title>Paraburkholderia sp. DHOM06 isolated from forest soil.</title>
        <authorList>
            <person name="Gao Z.-H."/>
            <person name="Qiu L.-H."/>
        </authorList>
    </citation>
    <scope>NUCLEOTIDE SEQUENCE [LARGE SCALE GENOMIC DNA]</scope>
    <source>
        <strain evidence="2 3">DHOM06</strain>
    </source>
</reference>
<feature type="compositionally biased region" description="Polar residues" evidence="1">
    <location>
        <begin position="46"/>
        <end position="57"/>
    </location>
</feature>
<evidence type="ECO:0000313" key="3">
    <source>
        <dbReference type="Proteomes" id="UP000256838"/>
    </source>
</evidence>
<feature type="region of interest" description="Disordered" evidence="1">
    <location>
        <begin position="44"/>
        <end position="66"/>
    </location>
</feature>
<dbReference type="EMBL" id="QRGA01000001">
    <property type="protein sequence ID" value="RDV00542.1"/>
    <property type="molecule type" value="Genomic_DNA"/>
</dbReference>
<proteinExistence type="predicted"/>
<comment type="caution">
    <text evidence="2">The sequence shown here is derived from an EMBL/GenBank/DDBJ whole genome shotgun (WGS) entry which is preliminary data.</text>
</comment>
<gene>
    <name evidence="2" type="ORF">DWV00_01830</name>
</gene>
<evidence type="ECO:0000256" key="1">
    <source>
        <dbReference type="SAM" id="MobiDB-lite"/>
    </source>
</evidence>
<dbReference type="AlphaFoldDB" id="A0A3D8K7I0"/>
<dbReference type="RefSeq" id="WP_115531811.1">
    <property type="nucleotide sequence ID" value="NZ_QRGA01000001.1"/>
</dbReference>